<keyword evidence="7" id="KW-0961">Cell wall biogenesis/degradation</keyword>
<name>A0A2Z6NA97_TRISU</name>
<dbReference type="AlphaFoldDB" id="A0A2Z6NA97"/>
<reference evidence="11" key="1">
    <citation type="journal article" date="2017" name="Front. Plant Sci.">
        <title>Climate Clever Clovers: New Paradigm to Reduce the Environmental Footprint of Ruminants by Breeding Low Methanogenic Forages Utilizing Haplotype Variation.</title>
        <authorList>
            <person name="Kaur P."/>
            <person name="Appels R."/>
            <person name="Bayer P.E."/>
            <person name="Keeble-Gagnere G."/>
            <person name="Wang J."/>
            <person name="Hirakawa H."/>
            <person name="Shirasawa K."/>
            <person name="Vercoe P."/>
            <person name="Stefanova K."/>
            <person name="Durmic Z."/>
            <person name="Nichols P."/>
            <person name="Revell C."/>
            <person name="Isobe S.N."/>
            <person name="Edwards D."/>
            <person name="Erskine W."/>
        </authorList>
    </citation>
    <scope>NUCLEOTIDE SEQUENCE [LARGE SCALE GENOMIC DNA]</scope>
    <source>
        <strain evidence="11">cv. Daliak</strain>
    </source>
</reference>
<evidence type="ECO:0000256" key="6">
    <source>
        <dbReference type="ARBA" id="ARBA00023136"/>
    </source>
</evidence>
<keyword evidence="2" id="KW-0328">Glycosyltransferase</keyword>
<accession>A0A2Z6NA97</accession>
<keyword evidence="3" id="KW-0808">Transferase</keyword>
<dbReference type="GO" id="GO:0016760">
    <property type="term" value="F:cellulose synthase (UDP-forming) activity"/>
    <property type="evidence" value="ECO:0007669"/>
    <property type="project" value="InterPro"/>
</dbReference>
<dbReference type="GO" id="GO:0030244">
    <property type="term" value="P:cellulose biosynthetic process"/>
    <property type="evidence" value="ECO:0007669"/>
    <property type="project" value="InterPro"/>
</dbReference>
<feature type="transmembrane region" description="Helical" evidence="8">
    <location>
        <begin position="90"/>
        <end position="110"/>
    </location>
</feature>
<dbReference type="Proteomes" id="UP000242715">
    <property type="component" value="Unassembled WGS sequence"/>
</dbReference>
<evidence type="ECO:0000313" key="11">
    <source>
        <dbReference type="Proteomes" id="UP000242715"/>
    </source>
</evidence>
<evidence type="ECO:0000256" key="3">
    <source>
        <dbReference type="ARBA" id="ARBA00022679"/>
    </source>
</evidence>
<gene>
    <name evidence="10" type="ORF">TSUD_272420</name>
</gene>
<evidence type="ECO:0000256" key="5">
    <source>
        <dbReference type="ARBA" id="ARBA00022989"/>
    </source>
</evidence>
<keyword evidence="5 8" id="KW-1133">Transmembrane helix</keyword>
<dbReference type="GO" id="GO:0071555">
    <property type="term" value="P:cell wall organization"/>
    <property type="evidence" value="ECO:0007669"/>
    <property type="project" value="UniProtKB-KW"/>
</dbReference>
<proteinExistence type="predicted"/>
<dbReference type="OrthoDB" id="72851at2759"/>
<evidence type="ECO:0000256" key="1">
    <source>
        <dbReference type="ARBA" id="ARBA00004308"/>
    </source>
</evidence>
<keyword evidence="4 8" id="KW-0812">Transmembrane</keyword>
<sequence>MSLITPMNAGLCGFITVLLKLLRISDTVFDITKKDLPPSNDDAHDKNAGRHTFDESLVFLPGTTILLLQLTAVFIKLFGLQPQGVLSGNYECGMGEILCSVYVIICYWPFLKGLFETEGQFLVD</sequence>
<keyword evidence="9" id="KW-0732">Signal</keyword>
<feature type="signal peptide" evidence="9">
    <location>
        <begin position="1"/>
        <end position="27"/>
    </location>
</feature>
<evidence type="ECO:0000256" key="2">
    <source>
        <dbReference type="ARBA" id="ARBA00022676"/>
    </source>
</evidence>
<dbReference type="EMBL" id="DF973874">
    <property type="protein sequence ID" value="GAU41658.1"/>
    <property type="molecule type" value="Genomic_DNA"/>
</dbReference>
<evidence type="ECO:0000256" key="7">
    <source>
        <dbReference type="ARBA" id="ARBA00023316"/>
    </source>
</evidence>
<evidence type="ECO:0000256" key="4">
    <source>
        <dbReference type="ARBA" id="ARBA00022692"/>
    </source>
</evidence>
<feature type="chain" id="PRO_5016247405" evidence="9">
    <location>
        <begin position="28"/>
        <end position="124"/>
    </location>
</feature>
<keyword evidence="6 8" id="KW-0472">Membrane</keyword>
<keyword evidence="11" id="KW-1185">Reference proteome</keyword>
<comment type="subcellular location">
    <subcellularLocation>
        <location evidence="1">Endomembrane system</location>
    </subcellularLocation>
</comment>
<dbReference type="GO" id="GO:0012505">
    <property type="term" value="C:endomembrane system"/>
    <property type="evidence" value="ECO:0007669"/>
    <property type="project" value="UniProtKB-SubCell"/>
</dbReference>
<organism evidence="10 11">
    <name type="scientific">Trifolium subterraneum</name>
    <name type="common">Subterranean clover</name>
    <dbReference type="NCBI Taxonomy" id="3900"/>
    <lineage>
        <taxon>Eukaryota</taxon>
        <taxon>Viridiplantae</taxon>
        <taxon>Streptophyta</taxon>
        <taxon>Embryophyta</taxon>
        <taxon>Tracheophyta</taxon>
        <taxon>Spermatophyta</taxon>
        <taxon>Magnoliopsida</taxon>
        <taxon>eudicotyledons</taxon>
        <taxon>Gunneridae</taxon>
        <taxon>Pentapetalae</taxon>
        <taxon>rosids</taxon>
        <taxon>fabids</taxon>
        <taxon>Fabales</taxon>
        <taxon>Fabaceae</taxon>
        <taxon>Papilionoideae</taxon>
        <taxon>50 kb inversion clade</taxon>
        <taxon>NPAAA clade</taxon>
        <taxon>Hologalegina</taxon>
        <taxon>IRL clade</taxon>
        <taxon>Trifolieae</taxon>
        <taxon>Trifolium</taxon>
    </lineage>
</organism>
<feature type="transmembrane region" description="Helical" evidence="8">
    <location>
        <begin position="57"/>
        <end position="78"/>
    </location>
</feature>
<dbReference type="InterPro" id="IPR005150">
    <property type="entry name" value="Cellulose_synth"/>
</dbReference>
<dbReference type="PANTHER" id="PTHR13301">
    <property type="entry name" value="X-BOX TRANSCRIPTION FACTOR-RELATED"/>
    <property type="match status" value="1"/>
</dbReference>
<evidence type="ECO:0000313" key="10">
    <source>
        <dbReference type="EMBL" id="GAU41658.1"/>
    </source>
</evidence>
<dbReference type="Pfam" id="PF03552">
    <property type="entry name" value="Cellulose_synt"/>
    <property type="match status" value="1"/>
</dbReference>
<evidence type="ECO:0000256" key="8">
    <source>
        <dbReference type="SAM" id="Phobius"/>
    </source>
</evidence>
<dbReference type="GO" id="GO:0016020">
    <property type="term" value="C:membrane"/>
    <property type="evidence" value="ECO:0007669"/>
    <property type="project" value="InterPro"/>
</dbReference>
<evidence type="ECO:0000256" key="9">
    <source>
        <dbReference type="SAM" id="SignalP"/>
    </source>
</evidence>
<protein>
    <submittedName>
        <fullName evidence="10">Uncharacterized protein</fullName>
    </submittedName>
</protein>